<organism evidence="2 3">
    <name type="scientific">Alkalicoccus luteus</name>
    <dbReference type="NCBI Taxonomy" id="1237094"/>
    <lineage>
        <taxon>Bacteria</taxon>
        <taxon>Bacillati</taxon>
        <taxon>Bacillota</taxon>
        <taxon>Bacilli</taxon>
        <taxon>Bacillales</taxon>
        <taxon>Bacillaceae</taxon>
        <taxon>Alkalicoccus</taxon>
    </lineage>
</organism>
<dbReference type="EMBL" id="JAATHJ010000022">
    <property type="protein sequence ID" value="NJP38436.1"/>
    <property type="molecule type" value="Genomic_DNA"/>
</dbReference>
<name>A0A969TVW4_9BACI</name>
<feature type="compositionally biased region" description="Basic and acidic residues" evidence="1">
    <location>
        <begin position="42"/>
        <end position="62"/>
    </location>
</feature>
<comment type="caution">
    <text evidence="2">The sequence shown here is derived from an EMBL/GenBank/DDBJ whole genome shotgun (WGS) entry which is preliminary data.</text>
</comment>
<evidence type="ECO:0000313" key="3">
    <source>
        <dbReference type="Proteomes" id="UP000752012"/>
    </source>
</evidence>
<feature type="region of interest" description="Disordered" evidence="1">
    <location>
        <begin position="42"/>
        <end position="70"/>
    </location>
</feature>
<evidence type="ECO:0008006" key="4">
    <source>
        <dbReference type="Google" id="ProtNLM"/>
    </source>
</evidence>
<reference evidence="2 3" key="1">
    <citation type="submission" date="2020-03" db="EMBL/GenBank/DDBJ databases">
        <title>Assessment of the enzymatic potential of alkaline-tolerant lipase obtained from Bacillus luteus H11 (technogenic soil) for the bioremediation of saline soils contaminated with petroleum substances.</title>
        <authorList>
            <person name="Kalwasinska A."/>
        </authorList>
    </citation>
    <scope>NUCLEOTIDE SEQUENCE [LARGE SCALE GENOMIC DNA]</scope>
    <source>
        <strain evidence="2 3">H11</strain>
    </source>
</reference>
<proteinExistence type="predicted"/>
<dbReference type="Proteomes" id="UP000752012">
    <property type="component" value="Unassembled WGS sequence"/>
</dbReference>
<protein>
    <recommendedName>
        <fullName evidence="4">YtxH domain-containing protein</fullName>
    </recommendedName>
</protein>
<dbReference type="RefSeq" id="WP_168007917.1">
    <property type="nucleotide sequence ID" value="NZ_JAATHJ010000022.1"/>
</dbReference>
<evidence type="ECO:0000313" key="2">
    <source>
        <dbReference type="EMBL" id="NJP38436.1"/>
    </source>
</evidence>
<keyword evidence="3" id="KW-1185">Reference proteome</keyword>
<dbReference type="AlphaFoldDB" id="A0A969TVW4"/>
<gene>
    <name evidence="2" type="ORF">HCN83_12640</name>
</gene>
<evidence type="ECO:0000256" key="1">
    <source>
        <dbReference type="SAM" id="MobiDB-lite"/>
    </source>
</evidence>
<accession>A0A969TVW4</accession>
<sequence>MANKLLFSALTATAAAAVYYLRNNENREKAADYVKRAVAEVKGQTKEDEDRELREKVGHSDPLDIQDNSMVDEGAQFSVNYYNEKLKDEEEEDPK</sequence>